<feature type="region of interest" description="Disordered" evidence="1">
    <location>
        <begin position="58"/>
        <end position="160"/>
    </location>
</feature>
<reference evidence="2 3" key="1">
    <citation type="submission" date="2022-11" db="EMBL/GenBank/DDBJ databases">
        <title>Minimal conservation of predation-associated metabolite biosynthetic gene clusters underscores biosynthetic potential of Myxococcota including descriptions for ten novel species: Archangium lansinium sp. nov., Myxococcus landrumus sp. nov., Nannocystis bai.</title>
        <authorList>
            <person name="Ahearne A."/>
            <person name="Stevens C."/>
            <person name="Dowd S."/>
        </authorList>
    </citation>
    <scope>NUCLEOTIDE SEQUENCE [LARGE SCALE GENOMIC DNA]</scope>
    <source>
        <strain evidence="2 3">NCELM</strain>
    </source>
</reference>
<name>A0ABT5B389_9BACT</name>
<feature type="compositionally biased region" description="Low complexity" evidence="1">
    <location>
        <begin position="107"/>
        <end position="133"/>
    </location>
</feature>
<dbReference type="PROSITE" id="PS51257">
    <property type="entry name" value="PROKAR_LIPOPROTEIN"/>
    <property type="match status" value="1"/>
</dbReference>
<evidence type="ECO:0000313" key="2">
    <source>
        <dbReference type="EMBL" id="MDC0668551.1"/>
    </source>
</evidence>
<dbReference type="EMBL" id="JAQNDN010000004">
    <property type="protein sequence ID" value="MDC0668551.1"/>
    <property type="molecule type" value="Genomic_DNA"/>
</dbReference>
<proteinExistence type="predicted"/>
<dbReference type="Proteomes" id="UP001217838">
    <property type="component" value="Unassembled WGS sequence"/>
</dbReference>
<feature type="compositionally biased region" description="Low complexity" evidence="1">
    <location>
        <begin position="58"/>
        <end position="71"/>
    </location>
</feature>
<gene>
    <name evidence="2" type="ORF">POL58_12415</name>
</gene>
<accession>A0ABT5B389</accession>
<feature type="compositionally biased region" description="Polar residues" evidence="1">
    <location>
        <begin position="97"/>
        <end position="106"/>
    </location>
</feature>
<evidence type="ECO:0000313" key="3">
    <source>
        <dbReference type="Proteomes" id="UP001217838"/>
    </source>
</evidence>
<comment type="caution">
    <text evidence="2">The sequence shown here is derived from an EMBL/GenBank/DDBJ whole genome shotgun (WGS) entry which is preliminary data.</text>
</comment>
<dbReference type="RefSeq" id="WP_271997787.1">
    <property type="nucleotide sequence ID" value="NZ_JAQNDN010000004.1"/>
</dbReference>
<organism evidence="2 3">
    <name type="scientific">Nannocystis radixulma</name>
    <dbReference type="NCBI Taxonomy" id="2995305"/>
    <lineage>
        <taxon>Bacteria</taxon>
        <taxon>Pseudomonadati</taxon>
        <taxon>Myxococcota</taxon>
        <taxon>Polyangia</taxon>
        <taxon>Nannocystales</taxon>
        <taxon>Nannocystaceae</taxon>
        <taxon>Nannocystis</taxon>
    </lineage>
</organism>
<keyword evidence="3" id="KW-1185">Reference proteome</keyword>
<sequence>MIRAYSLTISALFLLACSDSEPQLTAGGPGQLTGPCIQGQCLAGLQCFVDECVPGAGSNSNSNSNSNGNSDGEPDDPTTTDGTTGVSGSVTEGGVTQPTTASSNDPGTTTGDASTTSTTTNVTNVTNPMTTGVDRTTGVETDTWDDSASDSQGFILPDTDTGGDDPCDAITCGVGETCAIVGEDPQCLVHCHPLDPEYCGTGNVCVQHIDVFVCAPDASGDPGAVGHACAYTNGCDPGNGCLSGEYVAGCVAQYCCTPFCDLSLADPCLAYDMQCVGWWEQGMAPQGFEDVGICVVV</sequence>
<evidence type="ECO:0000256" key="1">
    <source>
        <dbReference type="SAM" id="MobiDB-lite"/>
    </source>
</evidence>
<protein>
    <submittedName>
        <fullName evidence="2">Uncharacterized protein</fullName>
    </submittedName>
</protein>
<feature type="compositionally biased region" description="Low complexity" evidence="1">
    <location>
        <begin position="79"/>
        <end position="96"/>
    </location>
</feature>